<evidence type="ECO:0000256" key="1">
    <source>
        <dbReference type="SAM" id="MobiDB-lite"/>
    </source>
</evidence>
<feature type="compositionally biased region" description="Basic and acidic residues" evidence="1">
    <location>
        <begin position="25"/>
        <end position="34"/>
    </location>
</feature>
<evidence type="ECO:0000313" key="3">
    <source>
        <dbReference type="Proteomes" id="UP001337655"/>
    </source>
</evidence>
<sequence length="450" mass="49287">MLVCSRGELPERSSPASKKDKRGLRKEEKKKKAEQQAAITEANSQAEHRTSIFAQQNESGAAPSGETNQEVTAGPQSIVQSDPEAATDEKTTQVPAASPESEQVDQSQSAAANEATQLTNANATPGSEQPTERSPTDNRLKPLADLNPFENGTPTLRTSSMRPPSVSELVAAGEGHKTLCMSLRTTSAWILKQCEVPGRVPDGMQESCAAWKLIQRQWSWVEGLRIGILRYLVWRCLKDAYDLLDSMEAEAALVASRSQEAEESNEEGDEEGQEGEDEREDEDEVEEEDKVDGGFGAVEDDVQYGEWPAKAVEAGLFSASPASAMSDSEPPSPPRYKRAGLRSRVMLKNPPEVADDSDSEDDSPKQEPPSDDDPDSDKREIPEDICPFLDCNNKDPDPASIKFFSVSDLVRWKISHHELISSMGSSSGWLIRRCKKASKSTPRMEELHAA</sequence>
<dbReference type="EMBL" id="JAVRRT010000003">
    <property type="protein sequence ID" value="KAK5173407.1"/>
    <property type="molecule type" value="Genomic_DNA"/>
</dbReference>
<dbReference type="AlphaFoldDB" id="A0AAV9PHJ0"/>
<feature type="compositionally biased region" description="Polar residues" evidence="1">
    <location>
        <begin position="52"/>
        <end position="80"/>
    </location>
</feature>
<feature type="region of interest" description="Disordered" evidence="1">
    <location>
        <begin position="1"/>
        <end position="163"/>
    </location>
</feature>
<proteinExistence type="predicted"/>
<protein>
    <submittedName>
        <fullName evidence="2">Uncharacterized protein</fullName>
    </submittedName>
</protein>
<accession>A0AAV9PHJ0</accession>
<name>A0AAV9PHJ0_9PEZI</name>
<feature type="region of interest" description="Disordered" evidence="1">
    <location>
        <begin position="321"/>
        <end position="392"/>
    </location>
</feature>
<reference evidence="2 3" key="1">
    <citation type="submission" date="2023-08" db="EMBL/GenBank/DDBJ databases">
        <title>Black Yeasts Isolated from many extreme environments.</title>
        <authorList>
            <person name="Coleine C."/>
            <person name="Stajich J.E."/>
            <person name="Selbmann L."/>
        </authorList>
    </citation>
    <scope>NUCLEOTIDE SEQUENCE [LARGE SCALE GENOMIC DNA]</scope>
    <source>
        <strain evidence="2 3">CCFEE 5935</strain>
    </source>
</reference>
<dbReference type="GeneID" id="89923435"/>
<feature type="compositionally biased region" description="Polar residues" evidence="1">
    <location>
        <begin position="150"/>
        <end position="162"/>
    </location>
</feature>
<evidence type="ECO:0000313" key="2">
    <source>
        <dbReference type="EMBL" id="KAK5173407.1"/>
    </source>
</evidence>
<organism evidence="2 3">
    <name type="scientific">Saxophila tyrrhenica</name>
    <dbReference type="NCBI Taxonomy" id="1690608"/>
    <lineage>
        <taxon>Eukaryota</taxon>
        <taxon>Fungi</taxon>
        <taxon>Dikarya</taxon>
        <taxon>Ascomycota</taxon>
        <taxon>Pezizomycotina</taxon>
        <taxon>Dothideomycetes</taxon>
        <taxon>Dothideomycetidae</taxon>
        <taxon>Mycosphaerellales</taxon>
        <taxon>Extremaceae</taxon>
        <taxon>Saxophila</taxon>
    </lineage>
</organism>
<dbReference type="RefSeq" id="XP_064662102.1">
    <property type="nucleotide sequence ID" value="XM_064799347.1"/>
</dbReference>
<keyword evidence="3" id="KW-1185">Reference proteome</keyword>
<feature type="region of interest" description="Disordered" evidence="1">
    <location>
        <begin position="254"/>
        <end position="297"/>
    </location>
</feature>
<feature type="compositionally biased region" description="Acidic residues" evidence="1">
    <location>
        <begin position="261"/>
        <end position="290"/>
    </location>
</feature>
<comment type="caution">
    <text evidence="2">The sequence shown here is derived from an EMBL/GenBank/DDBJ whole genome shotgun (WGS) entry which is preliminary data.</text>
</comment>
<dbReference type="Proteomes" id="UP001337655">
    <property type="component" value="Unassembled WGS sequence"/>
</dbReference>
<gene>
    <name evidence="2" type="ORF">LTR77_002088</name>
</gene>
<feature type="compositionally biased region" description="Basic and acidic residues" evidence="1">
    <location>
        <begin position="130"/>
        <end position="142"/>
    </location>
</feature>
<feature type="compositionally biased region" description="Polar residues" evidence="1">
    <location>
        <begin position="92"/>
        <end position="129"/>
    </location>
</feature>